<sequence>MNQNLFNKWLYLFVFVRKTMATAGVPVSFSSSKETTNYAKLCRLLVDVGCYVLRDTFDSIHPPSDLHKNLRTHHSKLQLLQKKRVLNPTQWGNLYPPIRTSVSSKNFDITLLTVLLRNICSLSPPATGWDALPPATDVSTEADIVRVKYFRNTVYAHADKASVDNAKFDGYWHDIKDALVRLGGPVYAVAIDDLKNECMDPVFEEHYRELLKEWKRDDDNTKEKLDEIHWMLEEIMKASTNTPLPKDVDEPTELIGRLRQLYLTREGRHSPFPWCEEFNFDLNDIFTRPTIVRRDKTRRTAAELVTNITAVFKPHRECSKPRTVLIEGERGMGKTTYCQKIAYDWANGQETDPSFPQIKLLFLLKCHDMSGNIWEAIDDQLLPRNIDETAKENFFKYIHANQSQVLLILDGLDEAPSNFTKIFSDLVESRDLPKCNIILTSRQEGSVKISKFCDTLFQMEGFSSENSHHYITHYFKDLEAEGKKLLNGIDQNIELGELIVNPLFTAMLCLVFEDLKGSLPQSKTQLYLEITECILKRFCQKQRLSHNNGILIDVFKEELEQLGRIALEALKRDEMHIEEGEFTGSTRKSPLFEFLSVQSNSSKRRSHTCYRFSHKSFQEFFAGLYLSDHITKGETDFEKLLANERQNLKALEPVLLFTVGILGHNSEKYALSLLKVTIKNANHFKTLDIPTFYLCFALKCIGECSRENSRLRSKMIHLLGTNLELQELIITDNSFPIELFVEALQVNSTLTHLQILVPFLRDHFLVFMANMLQVNKTLTKVVILNFRFFSTHDVQQLSDSLMVNTTLYDLQITGNGWGNNAARILAGYLKKSKTLGVLGLFIGDIGDEGATALAEVLRTNTTLNSLCLAGNPGIGNLGAISLCEALKVNKTLHSLNLSETGISDTSVLSIVEILNTNTSLTALSLSDIKISRHTVKSMAEVLRINSTLKGLDFKGNKVGVGGARLITESLKVNTTLNNLDLSRNNFKASCGRLLSDVLKVNGTLESLSLVNNALGARGTQLLSEGLKVNTSLTHLDLSGNSVDDEGAESIAETIRVHASLTVLQLSGNSIGDSGATSLSKALKVNVSLKNLNLSENSIAGAGTKSIAEALESNASLTTLNLDTNGIGDNGAQSLCEALKKNATLTYLFVSNNNIHSAGARGFAELQQHNNTLKTVFLTKNDTSDFGDFGDQELNEVPLINVSKFPISRDVSLQFSGQRSFDVLVSRDTLMLPPH</sequence>
<dbReference type="SUPFAM" id="SSF52540">
    <property type="entry name" value="P-loop containing nucleoside triphosphate hydrolases"/>
    <property type="match status" value="1"/>
</dbReference>
<keyword evidence="2" id="KW-0067">ATP-binding</keyword>
<dbReference type="PANTHER" id="PTHR46844:SF1">
    <property type="entry name" value="SLR5058 PROTEIN"/>
    <property type="match status" value="1"/>
</dbReference>
<feature type="chain" id="PRO_5012112026" evidence="3">
    <location>
        <begin position="22"/>
        <end position="1234"/>
    </location>
</feature>
<dbReference type="SUPFAM" id="SSF52047">
    <property type="entry name" value="RNI-like"/>
    <property type="match status" value="2"/>
</dbReference>
<proteinExistence type="predicted"/>
<dbReference type="EMBL" id="LSMT01000058">
    <property type="protein sequence ID" value="PFX29952.1"/>
    <property type="molecule type" value="Genomic_DNA"/>
</dbReference>
<evidence type="ECO:0000313" key="6">
    <source>
        <dbReference type="Proteomes" id="UP000225706"/>
    </source>
</evidence>
<evidence type="ECO:0000256" key="2">
    <source>
        <dbReference type="ARBA" id="ARBA00022840"/>
    </source>
</evidence>
<feature type="signal peptide" evidence="3">
    <location>
        <begin position="1"/>
        <end position="21"/>
    </location>
</feature>
<keyword evidence="6" id="KW-1185">Reference proteome</keyword>
<dbReference type="Pfam" id="PF18738">
    <property type="entry name" value="HEPN_DZIP3"/>
    <property type="match status" value="1"/>
</dbReference>
<accession>A0A2B4SN52</accession>
<evidence type="ECO:0000256" key="3">
    <source>
        <dbReference type="SAM" id="SignalP"/>
    </source>
</evidence>
<dbReference type="PANTHER" id="PTHR46844">
    <property type="entry name" value="SLR5058 PROTEIN"/>
    <property type="match status" value="1"/>
</dbReference>
<dbReference type="PROSITE" id="PS50837">
    <property type="entry name" value="NACHT"/>
    <property type="match status" value="1"/>
</dbReference>
<reference evidence="6" key="1">
    <citation type="journal article" date="2017" name="bioRxiv">
        <title>Comparative analysis of the genomes of Stylophora pistillata and Acropora digitifera provides evidence for extensive differences between species of corals.</title>
        <authorList>
            <person name="Voolstra C.R."/>
            <person name="Li Y."/>
            <person name="Liew Y.J."/>
            <person name="Baumgarten S."/>
            <person name="Zoccola D."/>
            <person name="Flot J.-F."/>
            <person name="Tambutte S."/>
            <person name="Allemand D."/>
            <person name="Aranda M."/>
        </authorList>
    </citation>
    <scope>NUCLEOTIDE SEQUENCE [LARGE SCALE GENOMIC DNA]</scope>
</reference>
<dbReference type="SMART" id="SM00368">
    <property type="entry name" value="LRR_RI"/>
    <property type="match status" value="12"/>
</dbReference>
<feature type="domain" description="NACHT" evidence="4">
    <location>
        <begin position="322"/>
        <end position="442"/>
    </location>
</feature>
<dbReference type="AlphaFoldDB" id="A0A2B4SN52"/>
<comment type="caution">
    <text evidence="5">The sequence shown here is derived from an EMBL/GenBank/DDBJ whole genome shotgun (WGS) entry which is preliminary data.</text>
</comment>
<keyword evidence="3" id="KW-0732">Signal</keyword>
<organism evidence="5 6">
    <name type="scientific">Stylophora pistillata</name>
    <name type="common">Smooth cauliflower coral</name>
    <dbReference type="NCBI Taxonomy" id="50429"/>
    <lineage>
        <taxon>Eukaryota</taxon>
        <taxon>Metazoa</taxon>
        <taxon>Cnidaria</taxon>
        <taxon>Anthozoa</taxon>
        <taxon>Hexacorallia</taxon>
        <taxon>Scleractinia</taxon>
        <taxon>Astrocoeniina</taxon>
        <taxon>Pocilloporidae</taxon>
        <taxon>Stylophora</taxon>
    </lineage>
</organism>
<dbReference type="OrthoDB" id="5978073at2759"/>
<dbReference type="Proteomes" id="UP000225706">
    <property type="component" value="Unassembled WGS sequence"/>
</dbReference>
<dbReference type="GO" id="GO:0005524">
    <property type="term" value="F:ATP binding"/>
    <property type="evidence" value="ECO:0007669"/>
    <property type="project" value="UniProtKB-KW"/>
</dbReference>
<dbReference type="InterPro" id="IPR007111">
    <property type="entry name" value="NACHT_NTPase"/>
</dbReference>
<dbReference type="Gene3D" id="3.80.10.10">
    <property type="entry name" value="Ribonuclease Inhibitor"/>
    <property type="match status" value="5"/>
</dbReference>
<evidence type="ECO:0000313" key="5">
    <source>
        <dbReference type="EMBL" id="PFX29952.1"/>
    </source>
</evidence>
<evidence type="ECO:0000259" key="4">
    <source>
        <dbReference type="PROSITE" id="PS50837"/>
    </source>
</evidence>
<name>A0A2B4SN52_STYPI</name>
<dbReference type="InterPro" id="IPR027417">
    <property type="entry name" value="P-loop_NTPase"/>
</dbReference>
<dbReference type="InterPro" id="IPR032675">
    <property type="entry name" value="LRR_dom_sf"/>
</dbReference>
<dbReference type="InterPro" id="IPR041249">
    <property type="entry name" value="HEPN_DZIP3"/>
</dbReference>
<dbReference type="CDD" id="cd00116">
    <property type="entry name" value="LRR_RI"/>
    <property type="match status" value="1"/>
</dbReference>
<dbReference type="InterPro" id="IPR001611">
    <property type="entry name" value="Leu-rich_rpt"/>
</dbReference>
<dbReference type="Pfam" id="PF13516">
    <property type="entry name" value="LRR_6"/>
    <property type="match status" value="6"/>
</dbReference>
<protein>
    <submittedName>
        <fullName evidence="5">Protein NLRC3</fullName>
    </submittedName>
</protein>
<keyword evidence="1" id="KW-0547">Nucleotide-binding</keyword>
<dbReference type="Pfam" id="PF05729">
    <property type="entry name" value="NACHT"/>
    <property type="match status" value="1"/>
</dbReference>
<dbReference type="Gene3D" id="3.40.50.300">
    <property type="entry name" value="P-loop containing nucleotide triphosphate hydrolases"/>
    <property type="match status" value="1"/>
</dbReference>
<gene>
    <name evidence="5" type="primary">NLRC3</name>
    <name evidence="5" type="ORF">AWC38_SpisGene5250</name>
</gene>
<evidence type="ECO:0000256" key="1">
    <source>
        <dbReference type="ARBA" id="ARBA00022741"/>
    </source>
</evidence>